<evidence type="ECO:0000313" key="3">
    <source>
        <dbReference type="EMBL" id="CAL1166081.1"/>
    </source>
</evidence>
<feature type="region of interest" description="Disordered" evidence="1">
    <location>
        <begin position="417"/>
        <end position="488"/>
    </location>
</feature>
<dbReference type="SUPFAM" id="SSF49899">
    <property type="entry name" value="Concanavalin A-like lectins/glucanases"/>
    <property type="match status" value="1"/>
</dbReference>
<evidence type="ECO:0000313" key="2">
    <source>
        <dbReference type="EMBL" id="CAI4012706.1"/>
    </source>
</evidence>
<feature type="compositionally biased region" description="Basic and acidic residues" evidence="1">
    <location>
        <begin position="451"/>
        <end position="488"/>
    </location>
</feature>
<feature type="compositionally biased region" description="Low complexity" evidence="1">
    <location>
        <begin position="262"/>
        <end position="279"/>
    </location>
</feature>
<evidence type="ECO:0000256" key="1">
    <source>
        <dbReference type="SAM" id="MobiDB-lite"/>
    </source>
</evidence>
<feature type="region of interest" description="Disordered" evidence="1">
    <location>
        <begin position="382"/>
        <end position="405"/>
    </location>
</feature>
<name>A0A9P1DNH5_9DINO</name>
<feature type="compositionally biased region" description="Basic residues" evidence="1">
    <location>
        <begin position="439"/>
        <end position="450"/>
    </location>
</feature>
<protein>
    <submittedName>
        <fullName evidence="2">Uncharacterized protein</fullName>
    </submittedName>
</protein>
<dbReference type="InterPro" id="IPR032675">
    <property type="entry name" value="LRR_dom_sf"/>
</dbReference>
<dbReference type="EMBL" id="CAMXCT020005557">
    <property type="protein sequence ID" value="CAL1166081.1"/>
    <property type="molecule type" value="Genomic_DNA"/>
</dbReference>
<reference evidence="3" key="2">
    <citation type="submission" date="2024-04" db="EMBL/GenBank/DDBJ databases">
        <authorList>
            <person name="Chen Y."/>
            <person name="Shah S."/>
            <person name="Dougan E. K."/>
            <person name="Thang M."/>
            <person name="Chan C."/>
        </authorList>
    </citation>
    <scope>NUCLEOTIDE SEQUENCE [LARGE SCALE GENOMIC DNA]</scope>
</reference>
<dbReference type="EMBL" id="CAMXCT030005557">
    <property type="protein sequence ID" value="CAL4800018.1"/>
    <property type="molecule type" value="Genomic_DNA"/>
</dbReference>
<reference evidence="2" key="1">
    <citation type="submission" date="2022-10" db="EMBL/GenBank/DDBJ databases">
        <authorList>
            <person name="Chen Y."/>
            <person name="Dougan E. K."/>
            <person name="Chan C."/>
            <person name="Rhodes N."/>
            <person name="Thang M."/>
        </authorList>
    </citation>
    <scope>NUCLEOTIDE SEQUENCE</scope>
</reference>
<dbReference type="InterPro" id="IPR013320">
    <property type="entry name" value="ConA-like_dom_sf"/>
</dbReference>
<feature type="region of interest" description="Disordered" evidence="1">
    <location>
        <begin position="17"/>
        <end position="57"/>
    </location>
</feature>
<dbReference type="SUPFAM" id="SSF52047">
    <property type="entry name" value="RNI-like"/>
    <property type="match status" value="1"/>
</dbReference>
<dbReference type="PANTHER" id="PTHR24114">
    <property type="entry name" value="LEUCINE RICH REPEAT FAMILY PROTEIN"/>
    <property type="match status" value="1"/>
</dbReference>
<dbReference type="Gene3D" id="2.60.120.200">
    <property type="match status" value="1"/>
</dbReference>
<dbReference type="Gene3D" id="3.80.10.10">
    <property type="entry name" value="Ribonuclease Inhibitor"/>
    <property type="match status" value="1"/>
</dbReference>
<keyword evidence="4" id="KW-1185">Reference proteome</keyword>
<feature type="region of interest" description="Disordered" evidence="1">
    <location>
        <begin position="243"/>
        <end position="300"/>
    </location>
</feature>
<dbReference type="Proteomes" id="UP001152797">
    <property type="component" value="Unassembled WGS sequence"/>
</dbReference>
<feature type="compositionally biased region" description="Polar residues" evidence="1">
    <location>
        <begin position="243"/>
        <end position="261"/>
    </location>
</feature>
<comment type="caution">
    <text evidence="2">The sequence shown here is derived from an EMBL/GenBank/DDBJ whole genome shotgun (WGS) entry which is preliminary data.</text>
</comment>
<dbReference type="OrthoDB" id="10268792at2759"/>
<accession>A0A9P1DNH5</accession>
<dbReference type="InterPro" id="IPR052394">
    <property type="entry name" value="LRR-containing"/>
</dbReference>
<feature type="region of interest" description="Disordered" evidence="1">
    <location>
        <begin position="495"/>
        <end position="514"/>
    </location>
</feature>
<feature type="compositionally biased region" description="Low complexity" evidence="1">
    <location>
        <begin position="505"/>
        <end position="514"/>
    </location>
</feature>
<sequence length="1605" mass="175761">MLRNSCSNSDVGRCKEIRRNSVQDQSVKNTNDYPKEPVTTFQPLPPRARTLSPEQARATRVRVVSNSCLAPPKWSGGMQRNPVQRYSMVMPIYSREASRERLNVVPCYGGCPVPPPLPPPPPNNHPVSPVRMRPTEAVHRRTSPSTHLQVPVPFPRNHMVPTIYDKDASVAHVHHVVPQTGSAAVPVGRFRSFARVSTSTSPRDFNHLQVHRTFSSPRSQTYTNRPSGRGLWQSPREVEVRTVTGTASRNARYQGQHVQTTLGRLSGGRSSYGSSLSGHRLSRSPDGVKNEDATEDMQSPVERLGKPVVSQRPPASLSDHYFTLKKDGGALSSSTMEPDEAQSPEQVQVFRSEAPEAARTPPQRVMPSEAVIPSEPVTLPFGTEKVKPVPNQGKSWTPPAMRNLDRPSEVLNVKAQATRTVAPADVQEARTPEGVTTKHPPRRPVKGRRLSKNESARLSVKEEQKSIPNERRLSATTEDARKDPGRLLCDERRVSTRAEGQHQDPGGPAFAGAPIPRVTREATGEPEAAQAPVAPAPDFPEIVAKIPSVPAPAQETKDFASSGSFLPWALKSLNEGQAAKICSTDSLDQLTGFELRVSCPTCKGHCPDHVRCRQRAEQAAFRRRAEGPTPWELKGWEDGANQPNLGTWMVWMVHRVYLNDPSLESLDFGCFHVPRGDQEPRILPKLFKALASNTHLKHLMLGNTALESDKVCISQLGGALRANSTLEKLDLQANFLEMCDLAVIFEALAENTGLKDLKVNFQACAKQSFRDLMLEQVGARGLCSTCCLKCLPAQGNDVYKAAAAAFRSNRSLVKLDLLLPQSFASQLYRRLEETNGQNVPVLPALGLRLADEDLQKGWIAGRMSIRGPQEVGNTAAIDFYTVYWGSDTITKLSQSPLATITPIGNSTPSCSGGSCDSIVISQDPVSTSLFHISRGQMGYSDNEYASILLPSPGTVTVLQLSTESGYDFLHIGAQSYSGSQSGMVVQVAAGSTIVWDSDFSVTRDGWSVTYQVEMEQMLGANISAVAIPDGASHFLVYSANSFGEMIVPFSAPIQDMYVLPPPSSLSFTDASATASYISGTLELFAPSDVSDVQRYDVYWGSGNRRLGVCSSSAGYRFEPGPTLTRDCSGHAWDLLEIAAESVAGPLQLGGYGLRFDGSFSAMTSPYFNLCGDAWWGSCYGSVDWTVAAWINPSVHPTKTATILRKDGSMPEEDEFGLYLTSSSLISCKTSIAGWGPFSCETTTSLVRNAWTHVLCTRQRVGSTTELRIYVNELMVQSCASTQTSTMLYRYTGSLMIGGNPAAIALGMESYFDGVLDEVAIFDYSFTAADVHLLYNASRPKNLWLLRGNVPVLLVASHVDDLLLQSSVKNATIATLTDANRYVALAHQNSDEVKLRFPMTHLKCEEIALLTVTDASFSNEAKYRSQQGRFHFVTDIHEAKDPKNTVYRVLPLSFGSTTIRRVCRSTLQAETYSSQHGLEAGDKLGEVNAELKGQIWSRQKWEEDSRMCIPHLAFTDYRSLPDHLVAEIPARVQDKPLGIELTAMICKTKAHKQGSSSHLAGFLQFLRKIAPKREQPFTKVAAKLVALQMRHCVGVVQSCVQLAAQT</sequence>
<proteinExistence type="predicted"/>
<feature type="compositionally biased region" description="Polar residues" evidence="1">
    <location>
        <begin position="216"/>
        <end position="226"/>
    </location>
</feature>
<organism evidence="2">
    <name type="scientific">Cladocopium goreaui</name>
    <dbReference type="NCBI Taxonomy" id="2562237"/>
    <lineage>
        <taxon>Eukaryota</taxon>
        <taxon>Sar</taxon>
        <taxon>Alveolata</taxon>
        <taxon>Dinophyceae</taxon>
        <taxon>Suessiales</taxon>
        <taxon>Symbiodiniaceae</taxon>
        <taxon>Cladocopium</taxon>
    </lineage>
</organism>
<dbReference type="EMBL" id="CAMXCT010005557">
    <property type="protein sequence ID" value="CAI4012706.1"/>
    <property type="molecule type" value="Genomic_DNA"/>
</dbReference>
<feature type="region of interest" description="Disordered" evidence="1">
    <location>
        <begin position="216"/>
        <end position="235"/>
    </location>
</feature>
<dbReference type="PANTHER" id="PTHR24114:SF2">
    <property type="entry name" value="F-BOX DOMAIN-CONTAINING PROTEIN-RELATED"/>
    <property type="match status" value="1"/>
</dbReference>
<dbReference type="Pfam" id="PF13385">
    <property type="entry name" value="Laminin_G_3"/>
    <property type="match status" value="1"/>
</dbReference>
<feature type="compositionally biased region" description="Polar residues" evidence="1">
    <location>
        <begin position="22"/>
        <end position="32"/>
    </location>
</feature>
<evidence type="ECO:0000313" key="4">
    <source>
        <dbReference type="Proteomes" id="UP001152797"/>
    </source>
</evidence>
<gene>
    <name evidence="2" type="ORF">C1SCF055_LOCUS37740</name>
</gene>